<organism evidence="4 5">
    <name type="scientific">Arabis alpina</name>
    <name type="common">Alpine rock-cress</name>
    <dbReference type="NCBI Taxonomy" id="50452"/>
    <lineage>
        <taxon>Eukaryota</taxon>
        <taxon>Viridiplantae</taxon>
        <taxon>Streptophyta</taxon>
        <taxon>Embryophyta</taxon>
        <taxon>Tracheophyta</taxon>
        <taxon>Spermatophyta</taxon>
        <taxon>Magnoliopsida</taxon>
        <taxon>eudicotyledons</taxon>
        <taxon>Gunneridae</taxon>
        <taxon>Pentapetalae</taxon>
        <taxon>rosids</taxon>
        <taxon>malvids</taxon>
        <taxon>Brassicales</taxon>
        <taxon>Brassicaceae</taxon>
        <taxon>Arabideae</taxon>
        <taxon>Arabis</taxon>
    </lineage>
</organism>
<dbReference type="InterPro" id="IPR023213">
    <property type="entry name" value="CAT-like_dom_sf"/>
</dbReference>
<keyword evidence="2" id="KW-0808">Transferase</keyword>
<evidence type="ECO:0000256" key="3">
    <source>
        <dbReference type="ARBA" id="ARBA00023315"/>
    </source>
</evidence>
<proteinExistence type="inferred from homology"/>
<dbReference type="OrthoDB" id="1932220at2759"/>
<dbReference type="eggNOG" id="ENOG502QQQA">
    <property type="taxonomic scope" value="Eukaryota"/>
</dbReference>
<dbReference type="Pfam" id="PF02458">
    <property type="entry name" value="Transferase"/>
    <property type="match status" value="2"/>
</dbReference>
<evidence type="ECO:0008006" key="6">
    <source>
        <dbReference type="Google" id="ProtNLM"/>
    </source>
</evidence>
<dbReference type="PANTHER" id="PTHR31623">
    <property type="entry name" value="F21J9.9"/>
    <property type="match status" value="1"/>
</dbReference>
<gene>
    <name evidence="4" type="ordered locus">AALP_Aa3g258300</name>
</gene>
<accession>A0A087HBP4</accession>
<dbReference type="EMBL" id="CM002871">
    <property type="protein sequence ID" value="KFK39546.1"/>
    <property type="molecule type" value="Genomic_DNA"/>
</dbReference>
<evidence type="ECO:0000313" key="4">
    <source>
        <dbReference type="EMBL" id="KFK39546.1"/>
    </source>
</evidence>
<dbReference type="PANTHER" id="PTHR31623:SF119">
    <property type="entry name" value="BAHD ACYLTRANSFERASE BIA1"/>
    <property type="match status" value="1"/>
</dbReference>
<sequence>MEEVKVEVVRREVIKPSSPSTHDRLQLSILDLTYPALYVPVIFFYKAEDLVTVSPEVISGKLKSSLSKTLSRFYPLAGRVDGASISCNDEGAVFSEARTDLLLSDFLRNINNDSLEGLCPTSPGDSPTEWPLLGVMVTFFGSSSGVAVSVSVSHRVCDAASLLTFVKDWATTTAKGKFVFESSKIAELKRQAASETVPLPTRVEAISALVWRCAKNASRSNLLVPRPTLMSQAMDLRLRIPSTRDTFGNLQTSFSVKKSDLEVCDTVAAFRKAKEGVNEMIKENHQSNTLGQYLLSVMGSFVAEVKPDIDFYPMTSWCGKPFYEVDFGWGCPVWIGIVQAKMNMVYAGLIDTKDGEGVEASINLPEQDMTVFLRDQDLLAYAVLNPPVLI</sequence>
<protein>
    <recommendedName>
        <fullName evidence="6">BAHD acyltransferase</fullName>
    </recommendedName>
</protein>
<dbReference type="GO" id="GO:0016746">
    <property type="term" value="F:acyltransferase activity"/>
    <property type="evidence" value="ECO:0007669"/>
    <property type="project" value="UniProtKB-KW"/>
</dbReference>
<dbReference type="Gene3D" id="3.30.559.10">
    <property type="entry name" value="Chloramphenicol acetyltransferase-like domain"/>
    <property type="match status" value="1"/>
</dbReference>
<dbReference type="AlphaFoldDB" id="A0A087HBP4"/>
<evidence type="ECO:0000256" key="1">
    <source>
        <dbReference type="ARBA" id="ARBA00009861"/>
    </source>
</evidence>
<reference evidence="5" key="1">
    <citation type="journal article" date="2015" name="Nat. Plants">
        <title>Genome expansion of Arabis alpina linked with retrotransposition and reduced symmetric DNA methylation.</title>
        <authorList>
            <person name="Willing E.M."/>
            <person name="Rawat V."/>
            <person name="Mandakova T."/>
            <person name="Maumus F."/>
            <person name="James G.V."/>
            <person name="Nordstroem K.J."/>
            <person name="Becker C."/>
            <person name="Warthmann N."/>
            <person name="Chica C."/>
            <person name="Szarzynska B."/>
            <person name="Zytnicki M."/>
            <person name="Albani M.C."/>
            <person name="Kiefer C."/>
            <person name="Bergonzi S."/>
            <person name="Castaings L."/>
            <person name="Mateos J.L."/>
            <person name="Berns M.C."/>
            <person name="Bujdoso N."/>
            <person name="Piofczyk T."/>
            <person name="de Lorenzo L."/>
            <person name="Barrero-Sicilia C."/>
            <person name="Mateos I."/>
            <person name="Piednoel M."/>
            <person name="Hagmann J."/>
            <person name="Chen-Min-Tao R."/>
            <person name="Iglesias-Fernandez R."/>
            <person name="Schuster S.C."/>
            <person name="Alonso-Blanco C."/>
            <person name="Roudier F."/>
            <person name="Carbonero P."/>
            <person name="Paz-Ares J."/>
            <person name="Davis S.J."/>
            <person name="Pecinka A."/>
            <person name="Quesneville H."/>
            <person name="Colot V."/>
            <person name="Lysak M.A."/>
            <person name="Weigel D."/>
            <person name="Coupland G."/>
            <person name="Schneeberger K."/>
        </authorList>
    </citation>
    <scope>NUCLEOTIDE SEQUENCE [LARGE SCALE GENOMIC DNA]</scope>
    <source>
        <strain evidence="5">cv. Pajares</strain>
    </source>
</reference>
<dbReference type="OMA" id="SISHRIC"/>
<name>A0A087HBP4_ARAAL</name>
<keyword evidence="3" id="KW-0012">Acyltransferase</keyword>
<comment type="similarity">
    <text evidence="1">Belongs to the plant acyltransferase family.</text>
</comment>
<dbReference type="Gramene" id="KFK39546">
    <property type="protein sequence ID" value="KFK39546"/>
    <property type="gene ID" value="AALP_AA3G258300"/>
</dbReference>
<dbReference type="Proteomes" id="UP000029120">
    <property type="component" value="Chromosome 3"/>
</dbReference>
<keyword evidence="5" id="KW-1185">Reference proteome</keyword>
<evidence type="ECO:0000256" key="2">
    <source>
        <dbReference type="ARBA" id="ARBA00022679"/>
    </source>
</evidence>
<evidence type="ECO:0000313" key="5">
    <source>
        <dbReference type="Proteomes" id="UP000029120"/>
    </source>
</evidence>